<sequence>MLRMVEQIHQNNLLNIAADEKKRPNFCINDHVDILVEILKRLDGHSLGVTACLPPLVFHLRSFWRSGFRSFLSDSKLDVWHGYVLQFDFND</sequence>
<evidence type="ECO:0000313" key="1">
    <source>
        <dbReference type="EMBL" id="KAA8524849.1"/>
    </source>
</evidence>
<reference evidence="1 2" key="1">
    <citation type="submission" date="2019-09" db="EMBL/GenBank/DDBJ databases">
        <title>A chromosome-level genome assembly of the Chinese tupelo Nyssa sinensis.</title>
        <authorList>
            <person name="Yang X."/>
            <person name="Kang M."/>
            <person name="Yang Y."/>
            <person name="Xiong H."/>
            <person name="Wang M."/>
            <person name="Zhang Z."/>
            <person name="Wang Z."/>
            <person name="Wu H."/>
            <person name="Ma T."/>
            <person name="Liu J."/>
            <person name="Xi Z."/>
        </authorList>
    </citation>
    <scope>NUCLEOTIDE SEQUENCE [LARGE SCALE GENOMIC DNA]</scope>
    <source>
        <strain evidence="1">J267</strain>
        <tissue evidence="1">Leaf</tissue>
    </source>
</reference>
<accession>A0A5J5A3H7</accession>
<protein>
    <submittedName>
        <fullName evidence="1">Uncharacterized protein</fullName>
    </submittedName>
</protein>
<keyword evidence="2" id="KW-1185">Reference proteome</keyword>
<gene>
    <name evidence="1" type="ORF">F0562_011272</name>
</gene>
<evidence type="ECO:0000313" key="2">
    <source>
        <dbReference type="Proteomes" id="UP000325577"/>
    </source>
</evidence>
<name>A0A5J5A3H7_9ASTE</name>
<dbReference type="EMBL" id="CM018047">
    <property type="protein sequence ID" value="KAA8524849.1"/>
    <property type="molecule type" value="Genomic_DNA"/>
</dbReference>
<dbReference type="AlphaFoldDB" id="A0A5J5A3H7"/>
<dbReference type="Proteomes" id="UP000325577">
    <property type="component" value="Linkage Group LG4"/>
</dbReference>
<proteinExistence type="predicted"/>
<organism evidence="1 2">
    <name type="scientific">Nyssa sinensis</name>
    <dbReference type="NCBI Taxonomy" id="561372"/>
    <lineage>
        <taxon>Eukaryota</taxon>
        <taxon>Viridiplantae</taxon>
        <taxon>Streptophyta</taxon>
        <taxon>Embryophyta</taxon>
        <taxon>Tracheophyta</taxon>
        <taxon>Spermatophyta</taxon>
        <taxon>Magnoliopsida</taxon>
        <taxon>eudicotyledons</taxon>
        <taxon>Gunneridae</taxon>
        <taxon>Pentapetalae</taxon>
        <taxon>asterids</taxon>
        <taxon>Cornales</taxon>
        <taxon>Nyssaceae</taxon>
        <taxon>Nyssa</taxon>
    </lineage>
</organism>